<dbReference type="Proteomes" id="UP001139000">
    <property type="component" value="Unassembled WGS sequence"/>
</dbReference>
<evidence type="ECO:0000313" key="2">
    <source>
        <dbReference type="Proteomes" id="UP001139000"/>
    </source>
</evidence>
<reference evidence="1" key="1">
    <citation type="submission" date="2021-12" db="EMBL/GenBank/DDBJ databases">
        <title>Novel species in genus Dyadobacter.</title>
        <authorList>
            <person name="Ma C."/>
        </authorList>
    </citation>
    <scope>NUCLEOTIDE SEQUENCE</scope>
    <source>
        <strain evidence="1">LJ419</strain>
    </source>
</reference>
<evidence type="ECO:0000313" key="1">
    <source>
        <dbReference type="EMBL" id="MCF0064701.1"/>
    </source>
</evidence>
<organism evidence="1 2">
    <name type="scientific">Dyadobacter chenwenxiniae</name>
    <dbReference type="NCBI Taxonomy" id="2906456"/>
    <lineage>
        <taxon>Bacteria</taxon>
        <taxon>Pseudomonadati</taxon>
        <taxon>Bacteroidota</taxon>
        <taxon>Cytophagia</taxon>
        <taxon>Cytophagales</taxon>
        <taxon>Spirosomataceae</taxon>
        <taxon>Dyadobacter</taxon>
    </lineage>
</organism>
<comment type="caution">
    <text evidence="1">The sequence shown here is derived from an EMBL/GenBank/DDBJ whole genome shotgun (WGS) entry which is preliminary data.</text>
</comment>
<proteinExistence type="predicted"/>
<protein>
    <submittedName>
        <fullName evidence="1">DUF3244 domain-containing protein</fullName>
    </submittedName>
</protein>
<sequence length="125" mass="14435">MKIKLSVFACYIFLHTVFDSRAYPIDHGSTKSFEWAIFPLKDGRLRVNITNHQLERMVVIIKNEKGEVIQKNFIDKKTEKPAISYDISSLESGNYKVHLLSKSGAETKDFQLNIVRAQSRFLTIK</sequence>
<dbReference type="AlphaFoldDB" id="A0A9X1PT64"/>
<dbReference type="Pfam" id="PF11589">
    <property type="entry name" value="DUF3244"/>
    <property type="match status" value="1"/>
</dbReference>
<dbReference type="EMBL" id="JAJTTC010000008">
    <property type="protein sequence ID" value="MCF0064701.1"/>
    <property type="molecule type" value="Genomic_DNA"/>
</dbReference>
<dbReference type="InterPro" id="IPR021638">
    <property type="entry name" value="DUF3244"/>
</dbReference>
<dbReference type="RefSeq" id="WP_234657650.1">
    <property type="nucleotide sequence ID" value="NZ_CP094997.1"/>
</dbReference>
<gene>
    <name evidence="1" type="ORF">LXM26_24535</name>
</gene>
<name>A0A9X1PT64_9BACT</name>
<accession>A0A9X1PT64</accession>
<keyword evidence="2" id="KW-1185">Reference proteome</keyword>